<evidence type="ECO:0000313" key="2">
    <source>
        <dbReference type="Proteomes" id="UP000693970"/>
    </source>
</evidence>
<dbReference type="OrthoDB" id="45061at2759"/>
<sequence>MDQQLSYVCQRLKAHDETLSLLNLSCRGVGSEGVVKLAASCGYDDSKQYTNDDDNNYGYQPRTTNSPLVALWLEGNDIYPLGARALRNLLSVSPRLKYLYLSSNYIGNAGISALAPMAFRQCTVIHMSDNKINAVGAVSIAEAMQHPESRVQTLLLDNNRLADEGMIKIAEALRHNTTLKHLDVKYNKIGEEGLMAIRSVLQTRENTTLEYFVFEEEQDNSADEQQQQQQQQQQFSTCTRRIPTRRNRKMPRLMEKMNCSCDQCHLRHEIDFYLALNRAGRRKLADVSIRSNLWPRILSKVSHDDPSLLFTMLETRPDVPLRR</sequence>
<dbReference type="GO" id="GO:0005829">
    <property type="term" value="C:cytosol"/>
    <property type="evidence" value="ECO:0007669"/>
    <property type="project" value="TreeGrafter"/>
</dbReference>
<dbReference type="PANTHER" id="PTHR24113:SF15">
    <property type="entry name" value="NACHT DOMAIN-CONTAINING PROTEIN"/>
    <property type="match status" value="1"/>
</dbReference>
<dbReference type="GO" id="GO:0006913">
    <property type="term" value="P:nucleocytoplasmic transport"/>
    <property type="evidence" value="ECO:0007669"/>
    <property type="project" value="TreeGrafter"/>
</dbReference>
<reference evidence="1" key="2">
    <citation type="submission" date="2021-04" db="EMBL/GenBank/DDBJ databases">
        <authorList>
            <person name="Podell S."/>
        </authorList>
    </citation>
    <scope>NUCLEOTIDE SEQUENCE</scope>
    <source>
        <strain evidence="1">Hildebrandi</strain>
    </source>
</reference>
<accession>A0A9K3KID0</accession>
<dbReference type="SMART" id="SM00368">
    <property type="entry name" value="LRR_RI"/>
    <property type="match status" value="5"/>
</dbReference>
<dbReference type="GO" id="GO:0005096">
    <property type="term" value="F:GTPase activator activity"/>
    <property type="evidence" value="ECO:0007669"/>
    <property type="project" value="InterPro"/>
</dbReference>
<protein>
    <submittedName>
        <fullName evidence="1">Leucine rich repeat LRR-containing protein</fullName>
    </submittedName>
</protein>
<dbReference type="InterPro" id="IPR027038">
    <property type="entry name" value="RanGap"/>
</dbReference>
<dbReference type="GO" id="GO:0005634">
    <property type="term" value="C:nucleus"/>
    <property type="evidence" value="ECO:0007669"/>
    <property type="project" value="TreeGrafter"/>
</dbReference>
<dbReference type="Proteomes" id="UP000693970">
    <property type="component" value="Unassembled WGS sequence"/>
</dbReference>
<dbReference type="EMBL" id="JAGRRH010000023">
    <property type="protein sequence ID" value="KAG7344122.1"/>
    <property type="molecule type" value="Genomic_DNA"/>
</dbReference>
<dbReference type="GO" id="GO:0048471">
    <property type="term" value="C:perinuclear region of cytoplasm"/>
    <property type="evidence" value="ECO:0007669"/>
    <property type="project" value="TreeGrafter"/>
</dbReference>
<comment type="caution">
    <text evidence="1">The sequence shown here is derived from an EMBL/GenBank/DDBJ whole genome shotgun (WGS) entry which is preliminary data.</text>
</comment>
<evidence type="ECO:0000313" key="1">
    <source>
        <dbReference type="EMBL" id="KAG7344122.1"/>
    </source>
</evidence>
<organism evidence="1 2">
    <name type="scientific">Nitzschia inconspicua</name>
    <dbReference type="NCBI Taxonomy" id="303405"/>
    <lineage>
        <taxon>Eukaryota</taxon>
        <taxon>Sar</taxon>
        <taxon>Stramenopiles</taxon>
        <taxon>Ochrophyta</taxon>
        <taxon>Bacillariophyta</taxon>
        <taxon>Bacillariophyceae</taxon>
        <taxon>Bacillariophycidae</taxon>
        <taxon>Bacillariales</taxon>
        <taxon>Bacillariaceae</taxon>
        <taxon>Nitzschia</taxon>
    </lineage>
</organism>
<proteinExistence type="predicted"/>
<keyword evidence="2" id="KW-1185">Reference proteome</keyword>
<reference evidence="1" key="1">
    <citation type="journal article" date="2021" name="Sci. Rep.">
        <title>Diploid genomic architecture of Nitzschia inconspicua, an elite biomass production diatom.</title>
        <authorList>
            <person name="Oliver A."/>
            <person name="Podell S."/>
            <person name="Pinowska A."/>
            <person name="Traller J.C."/>
            <person name="Smith S.R."/>
            <person name="McClure R."/>
            <person name="Beliaev A."/>
            <person name="Bohutskyi P."/>
            <person name="Hill E.A."/>
            <person name="Rabines A."/>
            <person name="Zheng H."/>
            <person name="Allen L.Z."/>
            <person name="Kuo A."/>
            <person name="Grigoriev I.V."/>
            <person name="Allen A.E."/>
            <person name="Hazlebeck D."/>
            <person name="Allen E.E."/>
        </authorList>
    </citation>
    <scope>NUCLEOTIDE SEQUENCE</scope>
    <source>
        <strain evidence="1">Hildebrandi</strain>
    </source>
</reference>
<dbReference type="Pfam" id="PF13516">
    <property type="entry name" value="LRR_6"/>
    <property type="match status" value="3"/>
</dbReference>
<dbReference type="InterPro" id="IPR001611">
    <property type="entry name" value="Leu-rich_rpt"/>
</dbReference>
<dbReference type="PANTHER" id="PTHR24113">
    <property type="entry name" value="RAN GTPASE-ACTIVATING PROTEIN 1"/>
    <property type="match status" value="1"/>
</dbReference>
<dbReference type="AlphaFoldDB" id="A0A9K3KID0"/>
<dbReference type="GO" id="GO:0031267">
    <property type="term" value="F:small GTPase binding"/>
    <property type="evidence" value="ECO:0007669"/>
    <property type="project" value="TreeGrafter"/>
</dbReference>
<gene>
    <name evidence="1" type="ORF">IV203_022130</name>
</gene>
<name>A0A9K3KID0_9STRA</name>